<sequence>MNIRPFPMKLLVVVMFGCVDAAIPNKTDFSTIFGSKPISCFQVTFSEYHLPEVRVSLFAECPDGDVMELQLKVIQNPDNVFTVDTADAKTKAHYDEFINLSKPRCYDIVKMQEGDMKKITYRVLKGFEVVETSIGGIQRQLTPGRCI</sequence>
<protein>
    <submittedName>
        <fullName evidence="2">Uncharacterized protein</fullName>
    </submittedName>
</protein>
<dbReference type="EMBL" id="GG674604">
    <property type="protein sequence ID" value="EER14001.1"/>
    <property type="molecule type" value="Genomic_DNA"/>
</dbReference>
<accession>C5KNI6</accession>
<gene>
    <name evidence="2" type="ORF">Pmar_PMAR022534</name>
</gene>
<dbReference type="AlphaFoldDB" id="C5KNI6"/>
<dbReference type="RefSeq" id="XP_002782206.1">
    <property type="nucleotide sequence ID" value="XM_002782160.1"/>
</dbReference>
<dbReference type="GeneID" id="9059793"/>
<feature type="chain" id="PRO_5002952780" evidence="1">
    <location>
        <begin position="22"/>
        <end position="147"/>
    </location>
</feature>
<keyword evidence="3" id="KW-1185">Reference proteome</keyword>
<evidence type="ECO:0000313" key="2">
    <source>
        <dbReference type="EMBL" id="EER14001.1"/>
    </source>
</evidence>
<dbReference type="OrthoDB" id="462111at2759"/>
<dbReference type="InParanoid" id="C5KNI6"/>
<evidence type="ECO:0000313" key="3">
    <source>
        <dbReference type="Proteomes" id="UP000007800"/>
    </source>
</evidence>
<organism evidence="3">
    <name type="scientific">Perkinsus marinus (strain ATCC 50983 / TXsc)</name>
    <dbReference type="NCBI Taxonomy" id="423536"/>
    <lineage>
        <taxon>Eukaryota</taxon>
        <taxon>Sar</taxon>
        <taxon>Alveolata</taxon>
        <taxon>Perkinsozoa</taxon>
        <taxon>Perkinsea</taxon>
        <taxon>Perkinsida</taxon>
        <taxon>Perkinsidae</taxon>
        <taxon>Perkinsus</taxon>
    </lineage>
</organism>
<reference evidence="2 3" key="1">
    <citation type="submission" date="2008-07" db="EMBL/GenBank/DDBJ databases">
        <authorList>
            <person name="El-Sayed N."/>
            <person name="Caler E."/>
            <person name="Inman J."/>
            <person name="Amedeo P."/>
            <person name="Hass B."/>
            <person name="Wortman J."/>
        </authorList>
    </citation>
    <scope>NUCLEOTIDE SEQUENCE [LARGE SCALE GENOMIC DNA]</scope>
    <source>
        <strain evidence="3">ATCC 50983 / TXsc</strain>
    </source>
</reference>
<name>C5KNI6_PERM5</name>
<proteinExistence type="predicted"/>
<dbReference type="Proteomes" id="UP000007800">
    <property type="component" value="Unassembled WGS sequence"/>
</dbReference>
<evidence type="ECO:0000256" key="1">
    <source>
        <dbReference type="SAM" id="SignalP"/>
    </source>
</evidence>
<keyword evidence="1" id="KW-0732">Signal</keyword>
<feature type="signal peptide" evidence="1">
    <location>
        <begin position="1"/>
        <end position="21"/>
    </location>
</feature>